<evidence type="ECO:0000313" key="2">
    <source>
        <dbReference type="Proteomes" id="UP000236546"/>
    </source>
</evidence>
<dbReference type="Proteomes" id="UP000236546">
    <property type="component" value="Unassembled WGS sequence"/>
</dbReference>
<dbReference type="EMBL" id="MTYH01000142">
    <property type="protein sequence ID" value="PNP37574.1"/>
    <property type="molecule type" value="Genomic_DNA"/>
</dbReference>
<name>A0A2K0SWF0_9HYPO</name>
<proteinExistence type="predicted"/>
<sequence length="196" mass="20955">MESSWEEPLTLCAGVGKVVVPVPAAAAEPDEPREGSEDVAGENCEGLWGVWGWNDIMNEVSSREAEVACRARPTAEKSLRYGERALVQADGVIHSYTLDGVSGLDPSCSGDGIRRCLRKETGPVSAKEEEQPAPSGFFAAVIGRGRETVDRWRKFAAARGGRERADGTHKIESLRWSIGRFGGLVGRAIAGDAGDD</sequence>
<protein>
    <submittedName>
        <fullName evidence="1">Uncharacterized protein</fullName>
    </submittedName>
</protein>
<organism evidence="1 2">
    <name type="scientific">Trichoderma gamsii</name>
    <dbReference type="NCBI Taxonomy" id="398673"/>
    <lineage>
        <taxon>Eukaryota</taxon>
        <taxon>Fungi</taxon>
        <taxon>Dikarya</taxon>
        <taxon>Ascomycota</taxon>
        <taxon>Pezizomycotina</taxon>
        <taxon>Sordariomycetes</taxon>
        <taxon>Hypocreomycetidae</taxon>
        <taxon>Hypocreales</taxon>
        <taxon>Hypocreaceae</taxon>
        <taxon>Trichoderma</taxon>
    </lineage>
</organism>
<gene>
    <name evidence="1" type="ORF">TGAMA5MH_10515</name>
</gene>
<evidence type="ECO:0000313" key="1">
    <source>
        <dbReference type="EMBL" id="PNP37574.1"/>
    </source>
</evidence>
<comment type="caution">
    <text evidence="1">The sequence shown here is derived from an EMBL/GenBank/DDBJ whole genome shotgun (WGS) entry which is preliminary data.</text>
</comment>
<accession>A0A2K0SWF0</accession>
<reference evidence="1 2" key="1">
    <citation type="submission" date="2017-02" db="EMBL/GenBank/DDBJ databases">
        <title>Genomes of Trichoderma spp. with biocontrol activity.</title>
        <authorList>
            <person name="Gardiner D."/>
            <person name="Kazan K."/>
            <person name="Vos C."/>
            <person name="Harvey P."/>
        </authorList>
    </citation>
    <scope>NUCLEOTIDE SEQUENCE [LARGE SCALE GENOMIC DNA]</scope>
    <source>
        <strain evidence="1 2">A5MH</strain>
    </source>
</reference>
<dbReference type="AlphaFoldDB" id="A0A2K0SWF0"/>